<dbReference type="GO" id="GO:0003700">
    <property type="term" value="F:DNA-binding transcription factor activity"/>
    <property type="evidence" value="ECO:0007669"/>
    <property type="project" value="InterPro"/>
</dbReference>
<proteinExistence type="predicted"/>
<evidence type="ECO:0000256" key="1">
    <source>
        <dbReference type="ARBA" id="ARBA00004123"/>
    </source>
</evidence>
<evidence type="ECO:0000256" key="5">
    <source>
        <dbReference type="ARBA" id="ARBA00023242"/>
    </source>
</evidence>
<gene>
    <name evidence="8" type="ORF">Cvel_9117</name>
</gene>
<evidence type="ECO:0000256" key="4">
    <source>
        <dbReference type="ARBA" id="ARBA00023163"/>
    </source>
</evidence>
<dbReference type="InterPro" id="IPR001471">
    <property type="entry name" value="AP2/ERF_dom"/>
</dbReference>
<dbReference type="EMBL" id="CDMZ01004196">
    <property type="protein sequence ID" value="CEM48944.1"/>
    <property type="molecule type" value="Genomic_DNA"/>
</dbReference>
<dbReference type="GO" id="GO:0003677">
    <property type="term" value="F:DNA binding"/>
    <property type="evidence" value="ECO:0007669"/>
    <property type="project" value="UniProtKB-KW"/>
</dbReference>
<keyword evidence="3" id="KW-0238">DNA-binding</keyword>
<feature type="region of interest" description="Disordered" evidence="6">
    <location>
        <begin position="387"/>
        <end position="469"/>
    </location>
</feature>
<dbReference type="AlphaFoldDB" id="A0A0G4HWW8"/>
<feature type="compositionally biased region" description="Low complexity" evidence="6">
    <location>
        <begin position="141"/>
        <end position="161"/>
    </location>
</feature>
<evidence type="ECO:0000256" key="6">
    <source>
        <dbReference type="SAM" id="MobiDB-lite"/>
    </source>
</evidence>
<keyword evidence="5" id="KW-0539">Nucleus</keyword>
<feature type="compositionally biased region" description="Basic and acidic residues" evidence="6">
    <location>
        <begin position="460"/>
        <end position="469"/>
    </location>
</feature>
<feature type="compositionally biased region" description="Gly residues" evidence="6">
    <location>
        <begin position="437"/>
        <end position="448"/>
    </location>
</feature>
<dbReference type="Pfam" id="PF00847">
    <property type="entry name" value="AP2"/>
    <property type="match status" value="1"/>
</dbReference>
<sequence length="469" mass="49671">METRHAGQRVAGKYSRTDTSGSNARNVAAPLEESEEPSSSYPGLSAAEMQSFLDIKHRDSGQRGVYWASGRNPAWVAQWSVNGKQCKKYFAVQKYGDAPALQAAIAWRKQNEENPVPTRKRQEQFEQEAEEYQQRRRSSSSRRAQAQGAAAGQRTSASSSGGAWGQSVDFDPRDQSYVATWYDGQQYRTERFPAAEYGEATARQMAESCVAEAVRNLNAAGGGANGVGARKRRRSAAVEASSDPAPEPAQQFLEGIKCTSTAWVASWLGESGREFKKSFSIAKFGHDEARLKALECRVEKVPTDTATATALEQIKHVLDTQRALLGAASLNSTLTREQILAQVSAAADANGIVPPDVLELVDNIVCPPGHVALRKRNTVTGESSHFYMPLQAPPKVPEGEASQPSAPASSSGDPAAAASSASAATAAGETGVKEEGASGGEGGGGGEAEGATAESSTVNTKEETKGVSE</sequence>
<keyword evidence="2" id="KW-0805">Transcription regulation</keyword>
<reference evidence="8" key="1">
    <citation type="submission" date="2014-11" db="EMBL/GenBank/DDBJ databases">
        <authorList>
            <person name="Otto D Thomas"/>
            <person name="Naeem Raeece"/>
        </authorList>
    </citation>
    <scope>NUCLEOTIDE SEQUENCE</scope>
</reference>
<name>A0A0G4HWW8_9ALVE</name>
<feature type="compositionally biased region" description="Low complexity" evidence="6">
    <location>
        <begin position="401"/>
        <end position="427"/>
    </location>
</feature>
<dbReference type="Gene3D" id="1.20.5.2050">
    <property type="match status" value="3"/>
</dbReference>
<evidence type="ECO:0000313" key="8">
    <source>
        <dbReference type="EMBL" id="CEM48944.1"/>
    </source>
</evidence>
<evidence type="ECO:0000259" key="7">
    <source>
        <dbReference type="Pfam" id="PF00847"/>
    </source>
</evidence>
<feature type="region of interest" description="Disordered" evidence="6">
    <location>
        <begin position="1"/>
        <end position="43"/>
    </location>
</feature>
<protein>
    <recommendedName>
        <fullName evidence="7">AP2/ERF domain-containing protein</fullName>
    </recommendedName>
</protein>
<keyword evidence="4" id="KW-0804">Transcription</keyword>
<feature type="domain" description="AP2/ERF" evidence="7">
    <location>
        <begin position="63"/>
        <end position="113"/>
    </location>
</feature>
<comment type="subcellular location">
    <subcellularLocation>
        <location evidence="1">Nucleus</location>
    </subcellularLocation>
</comment>
<feature type="region of interest" description="Disordered" evidence="6">
    <location>
        <begin position="109"/>
        <end position="169"/>
    </location>
</feature>
<dbReference type="VEuPathDB" id="CryptoDB:Cvel_9117"/>
<dbReference type="GO" id="GO:0005634">
    <property type="term" value="C:nucleus"/>
    <property type="evidence" value="ECO:0007669"/>
    <property type="project" value="UniProtKB-SubCell"/>
</dbReference>
<evidence type="ECO:0000256" key="3">
    <source>
        <dbReference type="ARBA" id="ARBA00023125"/>
    </source>
</evidence>
<accession>A0A0G4HWW8</accession>
<organism evidence="8">
    <name type="scientific">Chromera velia CCMP2878</name>
    <dbReference type="NCBI Taxonomy" id="1169474"/>
    <lineage>
        <taxon>Eukaryota</taxon>
        <taxon>Sar</taxon>
        <taxon>Alveolata</taxon>
        <taxon>Colpodellida</taxon>
        <taxon>Chromeraceae</taxon>
        <taxon>Chromera</taxon>
    </lineage>
</organism>
<evidence type="ECO:0000256" key="2">
    <source>
        <dbReference type="ARBA" id="ARBA00023015"/>
    </source>
</evidence>